<feature type="compositionally biased region" description="Acidic residues" evidence="1">
    <location>
        <begin position="1"/>
        <end position="11"/>
    </location>
</feature>
<accession>A0A7J8A800</accession>
<dbReference type="EMBL" id="JACAGB010000002">
    <property type="protein sequence ID" value="KAF6382707.1"/>
    <property type="molecule type" value="Genomic_DNA"/>
</dbReference>
<reference evidence="2 3" key="1">
    <citation type="journal article" date="2020" name="Nature">
        <title>Six reference-quality genomes reveal evolution of bat adaptations.</title>
        <authorList>
            <person name="Jebb D."/>
            <person name="Huang Z."/>
            <person name="Pippel M."/>
            <person name="Hughes G.M."/>
            <person name="Lavrichenko K."/>
            <person name="Devanna P."/>
            <person name="Winkler S."/>
            <person name="Jermiin L.S."/>
            <person name="Skirmuntt E.C."/>
            <person name="Katzourakis A."/>
            <person name="Burkitt-Gray L."/>
            <person name="Ray D.A."/>
            <person name="Sullivan K.A.M."/>
            <person name="Roscito J.G."/>
            <person name="Kirilenko B.M."/>
            <person name="Davalos L.M."/>
            <person name="Corthals A.P."/>
            <person name="Power M.L."/>
            <person name="Jones G."/>
            <person name="Ransome R.D."/>
            <person name="Dechmann D.K.N."/>
            <person name="Locatelli A.G."/>
            <person name="Puechmaille S.J."/>
            <person name="Fedrigo O."/>
            <person name="Jarvis E.D."/>
            <person name="Hiller M."/>
            <person name="Vernes S.C."/>
            <person name="Myers E.W."/>
            <person name="Teeling E.C."/>
        </authorList>
    </citation>
    <scope>NUCLEOTIDE SEQUENCE [LARGE SCALE GENOMIC DNA]</scope>
    <source>
        <strain evidence="2">MPipKuh1</strain>
        <tissue evidence="2">Flight muscle</tissue>
    </source>
</reference>
<feature type="compositionally biased region" description="Basic and acidic residues" evidence="1">
    <location>
        <begin position="30"/>
        <end position="41"/>
    </location>
</feature>
<keyword evidence="3" id="KW-1185">Reference proteome</keyword>
<gene>
    <name evidence="2" type="ORF">mPipKuh1_009043</name>
</gene>
<name>A0A7J8A800_PIPKU</name>
<dbReference type="Proteomes" id="UP000558488">
    <property type="component" value="Unassembled WGS sequence"/>
</dbReference>
<feature type="region of interest" description="Disordered" evidence="1">
    <location>
        <begin position="1"/>
        <end position="56"/>
    </location>
</feature>
<comment type="caution">
    <text evidence="2">The sequence shown here is derived from an EMBL/GenBank/DDBJ whole genome shotgun (WGS) entry which is preliminary data.</text>
</comment>
<protein>
    <submittedName>
        <fullName evidence="2">Uncharacterized protein</fullName>
    </submittedName>
</protein>
<evidence type="ECO:0000313" key="2">
    <source>
        <dbReference type="EMBL" id="KAF6382707.1"/>
    </source>
</evidence>
<feature type="region of interest" description="Disordered" evidence="1">
    <location>
        <begin position="69"/>
        <end position="101"/>
    </location>
</feature>
<dbReference type="AlphaFoldDB" id="A0A7J8A800"/>
<evidence type="ECO:0000256" key="1">
    <source>
        <dbReference type="SAM" id="MobiDB-lite"/>
    </source>
</evidence>
<evidence type="ECO:0000313" key="3">
    <source>
        <dbReference type="Proteomes" id="UP000558488"/>
    </source>
</evidence>
<organism evidence="2 3">
    <name type="scientific">Pipistrellus kuhlii</name>
    <name type="common">Kuhl's pipistrelle</name>
    <dbReference type="NCBI Taxonomy" id="59472"/>
    <lineage>
        <taxon>Eukaryota</taxon>
        <taxon>Metazoa</taxon>
        <taxon>Chordata</taxon>
        <taxon>Craniata</taxon>
        <taxon>Vertebrata</taxon>
        <taxon>Euteleostomi</taxon>
        <taxon>Mammalia</taxon>
        <taxon>Eutheria</taxon>
        <taxon>Laurasiatheria</taxon>
        <taxon>Chiroptera</taxon>
        <taxon>Yangochiroptera</taxon>
        <taxon>Vespertilionidae</taxon>
        <taxon>Pipistrellus</taxon>
    </lineage>
</organism>
<proteinExistence type="predicted"/>
<sequence>MRDEEQQEESPDGLRLQAEERGGSAAGPREPGEIADQERAGHSASPGAAVGLRRPHQPKLHGCVTCAHASPGFPEAQLSSENPGGKQTAAGPSDTSTTYKTRCLSDVPECAELTEQMREVS</sequence>